<gene>
    <name evidence="1" type="ORF">CLUP02_16051</name>
</gene>
<organism evidence="1 2">
    <name type="scientific">Colletotrichum lupini</name>
    <dbReference type="NCBI Taxonomy" id="145971"/>
    <lineage>
        <taxon>Eukaryota</taxon>
        <taxon>Fungi</taxon>
        <taxon>Dikarya</taxon>
        <taxon>Ascomycota</taxon>
        <taxon>Pezizomycotina</taxon>
        <taxon>Sordariomycetes</taxon>
        <taxon>Hypocreomycetidae</taxon>
        <taxon>Glomerellales</taxon>
        <taxon>Glomerellaceae</taxon>
        <taxon>Colletotrichum</taxon>
        <taxon>Colletotrichum acutatum species complex</taxon>
    </lineage>
</organism>
<accession>A0A9Q8T9I0</accession>
<name>A0A9Q8T9I0_9PEZI</name>
<keyword evidence="2" id="KW-1185">Reference proteome</keyword>
<proteinExistence type="predicted"/>
<sequence>MNQPSSQILRGGLLCLNSSPSIKGFDTATGKPFLIPAQRANLLKLYGHARAADTSGLQLTAIHRGSTARQSETPAQPHSLSISNAQARVLDIADGGRNVEAAPNATGTNNEFPRCIRETVSAERHAGVIAHVTSSGQDATYRVCTFWVGVWASILPLVYGYGYAHCPRPPLSRLKGAFEKGRTGSPSPARLLLSLTRPEGYAIEAPLAKDELLKNNGQGSGVSASTSLSLALIFNVAYRQLLKSTGPKWNNIPLRQRHREWGNSVKGTTLRKSKTDIVLILFHTASELQVIHEIQQLGSSPVFYLGRPPMTICEVQTHIGCSFSILTPPLVQAIPTSSDERGIQI</sequence>
<evidence type="ECO:0000313" key="1">
    <source>
        <dbReference type="EMBL" id="UQC90521.1"/>
    </source>
</evidence>
<dbReference type="GeneID" id="73349985"/>
<dbReference type="Proteomes" id="UP000830671">
    <property type="component" value="Chromosome 9"/>
</dbReference>
<protein>
    <submittedName>
        <fullName evidence="1">Uncharacterized protein</fullName>
    </submittedName>
</protein>
<reference evidence="1" key="1">
    <citation type="journal article" date="2021" name="Mol. Plant Microbe Interact.">
        <title>Complete Genome Sequence of the Plant-Pathogenic Fungus Colletotrichum lupini.</title>
        <authorList>
            <person name="Baroncelli R."/>
            <person name="Pensec F."/>
            <person name="Da Lio D."/>
            <person name="Boufleur T."/>
            <person name="Vicente I."/>
            <person name="Sarrocco S."/>
            <person name="Picot A."/>
            <person name="Baraldi E."/>
            <person name="Sukno S."/>
            <person name="Thon M."/>
            <person name="Le Floch G."/>
        </authorList>
    </citation>
    <scope>NUCLEOTIDE SEQUENCE</scope>
    <source>
        <strain evidence="1">IMI 504893</strain>
    </source>
</reference>
<dbReference type="RefSeq" id="XP_049152122.1">
    <property type="nucleotide sequence ID" value="XM_049294975.1"/>
</dbReference>
<evidence type="ECO:0000313" key="2">
    <source>
        <dbReference type="Proteomes" id="UP000830671"/>
    </source>
</evidence>
<dbReference type="KEGG" id="clup:CLUP02_16051"/>
<dbReference type="AlphaFoldDB" id="A0A9Q8T9I0"/>
<dbReference type="EMBL" id="CP019481">
    <property type="protein sequence ID" value="UQC90521.1"/>
    <property type="molecule type" value="Genomic_DNA"/>
</dbReference>